<evidence type="ECO:0000256" key="1">
    <source>
        <dbReference type="SAM" id="MobiDB-lite"/>
    </source>
</evidence>
<organism evidence="3">
    <name type="scientific">Araucaria cunninghamii</name>
    <name type="common">Hoop pine</name>
    <name type="synonym">Moreton Bay pine</name>
    <dbReference type="NCBI Taxonomy" id="56994"/>
    <lineage>
        <taxon>Eukaryota</taxon>
        <taxon>Viridiplantae</taxon>
        <taxon>Streptophyta</taxon>
        <taxon>Embryophyta</taxon>
        <taxon>Tracheophyta</taxon>
        <taxon>Spermatophyta</taxon>
        <taxon>Pinopsida</taxon>
        <taxon>Pinidae</taxon>
        <taxon>Conifers II</taxon>
        <taxon>Araucariales</taxon>
        <taxon>Araucariaceae</taxon>
        <taxon>Araucaria</taxon>
    </lineage>
</organism>
<sequence length="231" mass="25390">MDPNQSHDASSPQTPGEAQEKEEVAATESEEVVLTAEVEKLTVSGPPEEEKKEEEKTVTSKQVKAERQRMTGDRSIGVAVDNSSTSKAALKWAIHNLVDRGDRVVVVHVHKDKPDPPQKKLWEDTGSPLIPLSEFREPSLAKQYGLTPDPEVLSLLDTVSREKEARVVVKIYWGDPREKICDAVEDNKLDCLVVGSRGLGLIKRVLMGSVSNYVVANATCPVTVVKGAWQK</sequence>
<dbReference type="InterPro" id="IPR006015">
    <property type="entry name" value="Universal_stress_UspA"/>
</dbReference>
<feature type="region of interest" description="Disordered" evidence="1">
    <location>
        <begin position="1"/>
        <end position="72"/>
    </location>
</feature>
<protein>
    <recommendedName>
        <fullName evidence="2">UspA domain-containing protein</fullName>
    </recommendedName>
</protein>
<dbReference type="InterPro" id="IPR014729">
    <property type="entry name" value="Rossmann-like_a/b/a_fold"/>
</dbReference>
<dbReference type="CDD" id="cd23659">
    <property type="entry name" value="USP_At3g01520-like"/>
    <property type="match status" value="1"/>
</dbReference>
<evidence type="ECO:0000313" key="3">
    <source>
        <dbReference type="EMBL" id="JAG97155.1"/>
    </source>
</evidence>
<feature type="domain" description="UspA" evidence="2">
    <location>
        <begin position="74"/>
        <end position="226"/>
    </location>
</feature>
<accession>A0A0D6R5I4</accession>
<dbReference type="FunFam" id="3.40.50.620:FF:000206">
    <property type="entry name" value="Universal stress protein family protein"/>
    <property type="match status" value="1"/>
</dbReference>
<dbReference type="Gene3D" id="3.40.50.620">
    <property type="entry name" value="HUPs"/>
    <property type="match status" value="1"/>
</dbReference>
<dbReference type="EMBL" id="GCKF01034734">
    <property type="protein sequence ID" value="JAG97155.1"/>
    <property type="molecule type" value="Transcribed_RNA"/>
</dbReference>
<dbReference type="AlphaFoldDB" id="A0A0D6R5I4"/>
<reference evidence="3" key="1">
    <citation type="submission" date="2015-03" db="EMBL/GenBank/DDBJ databases">
        <title>A transcriptome of Araucaria cunninghamii, an australian fine timber species.</title>
        <authorList>
            <person name="Jing Yi C.J.Y."/>
            <person name="Yin San L.Y.S."/>
            <person name="Abdul Karim S.S."/>
            <person name="Wan Azmi N.N."/>
            <person name="Hercus R.R."/>
            <person name="Croft L.L."/>
        </authorList>
    </citation>
    <scope>NUCLEOTIDE SEQUENCE</scope>
    <source>
        <strain evidence="3">MI0301</strain>
        <tissue evidence="3">Leaf</tissue>
    </source>
</reference>
<proteinExistence type="predicted"/>
<evidence type="ECO:0000259" key="2">
    <source>
        <dbReference type="Pfam" id="PF00582"/>
    </source>
</evidence>
<feature type="compositionally biased region" description="Polar residues" evidence="1">
    <location>
        <begin position="1"/>
        <end position="16"/>
    </location>
</feature>
<dbReference type="Pfam" id="PF00582">
    <property type="entry name" value="Usp"/>
    <property type="match status" value="1"/>
</dbReference>
<dbReference type="PANTHER" id="PTHR46100:SF1">
    <property type="entry name" value="OS02G0773200 PROTEIN"/>
    <property type="match status" value="1"/>
</dbReference>
<name>A0A0D6R5I4_ARACU</name>
<dbReference type="PRINTS" id="PR01438">
    <property type="entry name" value="UNVRSLSTRESS"/>
</dbReference>
<feature type="compositionally biased region" description="Basic and acidic residues" evidence="1">
    <location>
        <begin position="48"/>
        <end position="72"/>
    </location>
</feature>
<dbReference type="PANTHER" id="PTHR46100">
    <property type="entry name" value="IMP2'P"/>
    <property type="match status" value="1"/>
</dbReference>
<dbReference type="InterPro" id="IPR006016">
    <property type="entry name" value="UspA"/>
</dbReference>
<dbReference type="SUPFAM" id="SSF52402">
    <property type="entry name" value="Adenine nucleotide alpha hydrolases-like"/>
    <property type="match status" value="1"/>
</dbReference>